<evidence type="ECO:0000256" key="1">
    <source>
        <dbReference type="ARBA" id="ARBA00004651"/>
    </source>
</evidence>
<keyword evidence="2" id="KW-1003">Cell membrane</keyword>
<dbReference type="RefSeq" id="WP_337716984.1">
    <property type="nucleotide sequence ID" value="NZ_JBBEUB010000005.1"/>
</dbReference>
<name>A0ABU8NPK5_9SPHI</name>
<evidence type="ECO:0000256" key="5">
    <source>
        <dbReference type="ARBA" id="ARBA00023136"/>
    </source>
</evidence>
<comment type="subcellular location">
    <subcellularLocation>
        <location evidence="1">Cell membrane</location>
        <topology evidence="1">Multi-pass membrane protein</topology>
    </subcellularLocation>
</comment>
<dbReference type="InterPro" id="IPR000917">
    <property type="entry name" value="Sulfatase_N"/>
</dbReference>
<dbReference type="PANTHER" id="PTHR47371:SF3">
    <property type="entry name" value="PHOSPHOGLYCEROL TRANSFERASE I"/>
    <property type="match status" value="1"/>
</dbReference>
<gene>
    <name evidence="8" type="ORF">WAE58_15335</name>
</gene>
<dbReference type="Proteomes" id="UP001378956">
    <property type="component" value="Unassembled WGS sequence"/>
</dbReference>
<evidence type="ECO:0000256" key="4">
    <source>
        <dbReference type="ARBA" id="ARBA00022989"/>
    </source>
</evidence>
<evidence type="ECO:0000256" key="6">
    <source>
        <dbReference type="SAM" id="Phobius"/>
    </source>
</evidence>
<organism evidence="8 9">
    <name type="scientific">Pedobacter panaciterrae</name>
    <dbReference type="NCBI Taxonomy" id="363849"/>
    <lineage>
        <taxon>Bacteria</taxon>
        <taxon>Pseudomonadati</taxon>
        <taxon>Bacteroidota</taxon>
        <taxon>Sphingobacteriia</taxon>
        <taxon>Sphingobacteriales</taxon>
        <taxon>Sphingobacteriaceae</taxon>
        <taxon>Pedobacter</taxon>
    </lineage>
</organism>
<proteinExistence type="predicted"/>
<evidence type="ECO:0000256" key="2">
    <source>
        <dbReference type="ARBA" id="ARBA00022475"/>
    </source>
</evidence>
<evidence type="ECO:0000313" key="9">
    <source>
        <dbReference type="Proteomes" id="UP001378956"/>
    </source>
</evidence>
<feature type="domain" description="Sulfatase N-terminal" evidence="7">
    <location>
        <begin position="272"/>
        <end position="563"/>
    </location>
</feature>
<evidence type="ECO:0000256" key="3">
    <source>
        <dbReference type="ARBA" id="ARBA00022692"/>
    </source>
</evidence>
<feature type="transmembrane region" description="Helical" evidence="6">
    <location>
        <begin position="49"/>
        <end position="71"/>
    </location>
</feature>
<feature type="transmembrane region" description="Helical" evidence="6">
    <location>
        <begin position="132"/>
        <end position="151"/>
    </location>
</feature>
<keyword evidence="4 6" id="KW-1133">Transmembrane helix</keyword>
<protein>
    <submittedName>
        <fullName evidence="8">LTA synthase family protein</fullName>
    </submittedName>
</protein>
<evidence type="ECO:0000313" key="8">
    <source>
        <dbReference type="EMBL" id="MEJ2903818.1"/>
    </source>
</evidence>
<comment type="caution">
    <text evidence="8">The sequence shown here is derived from an EMBL/GenBank/DDBJ whole genome shotgun (WGS) entry which is preliminary data.</text>
</comment>
<dbReference type="Gene3D" id="3.40.720.10">
    <property type="entry name" value="Alkaline Phosphatase, subunit A"/>
    <property type="match status" value="1"/>
</dbReference>
<evidence type="ECO:0000259" key="7">
    <source>
        <dbReference type="Pfam" id="PF00884"/>
    </source>
</evidence>
<dbReference type="CDD" id="cd16015">
    <property type="entry name" value="LTA_synthase"/>
    <property type="match status" value="1"/>
</dbReference>
<feature type="transmembrane region" description="Helical" evidence="6">
    <location>
        <begin position="163"/>
        <end position="184"/>
    </location>
</feature>
<reference evidence="8 9" key="1">
    <citation type="submission" date="2024-03" db="EMBL/GenBank/DDBJ databases">
        <title>Sequence of Lycoming College Course Isolates.</title>
        <authorList>
            <person name="Plotts O."/>
            <person name="Newman J."/>
        </authorList>
    </citation>
    <scope>NUCLEOTIDE SEQUENCE [LARGE SCALE GENOMIC DNA]</scope>
    <source>
        <strain evidence="8 9">CJB-3</strain>
    </source>
</reference>
<keyword evidence="5 6" id="KW-0472">Membrane</keyword>
<dbReference type="InterPro" id="IPR017850">
    <property type="entry name" value="Alkaline_phosphatase_core_sf"/>
</dbReference>
<keyword evidence="9" id="KW-1185">Reference proteome</keyword>
<keyword evidence="3 6" id="KW-0812">Transmembrane</keyword>
<dbReference type="SUPFAM" id="SSF53649">
    <property type="entry name" value="Alkaline phosphatase-like"/>
    <property type="match status" value="1"/>
</dbReference>
<dbReference type="InterPro" id="IPR050448">
    <property type="entry name" value="OpgB/LTA_synthase_biosynth"/>
</dbReference>
<dbReference type="Pfam" id="PF00884">
    <property type="entry name" value="Sulfatase"/>
    <property type="match status" value="1"/>
</dbReference>
<feature type="transmembrane region" description="Helical" evidence="6">
    <location>
        <begin position="83"/>
        <end position="103"/>
    </location>
</feature>
<accession>A0ABU8NPK5</accession>
<dbReference type="PANTHER" id="PTHR47371">
    <property type="entry name" value="LIPOTEICHOIC ACID SYNTHASE"/>
    <property type="match status" value="1"/>
</dbReference>
<sequence length="673" mass="76255">MIDRFKSATLVFIQLALVLLAALFLIRIFEILLNGFTHEFPQKGASFVFWALLGDVVFWFKGLFLEYIFFVLLAQSSLKLSKVLFKIFIILMIIIQIGLVQYFNTSLVPLGADLYGYSIADIKQTVGASSGLGIQLVVSFILLVALVLVALKFLPGKIQLPFWAAVIFPGLSLFFLVTGVLQLMRGRPFQSDFDNNLVLNKTDYFFVSSYLHFYPPDEESDIYADAYIGDYGDTKTVGTSFKYTGGSEFPFLHEVSDQDVLSSFFNLSPSRPNIVIILVEGLGRAFTNEGAYLGNFTPFLDSLSGKSLYWKNFLSEGGRTFAVLPSLMASLPFSKNGFLELGDKMPPHASLYSVLKFNGYTTSFYYGGDAGFDNMSLFLKKNHVDELRDIQSFPGGYVKLPAVNGFTWGYNDKELFRYYLATRADSESKSPELNVILTVASHNPFLVNDQPEYVSKFEQRMDELGFENPKKDTYRNYKLQYSSIMYTDDALRSFFQECKKRKDFANTIFVITGDHRMPEIPMSSKIDRYHVPLIIYSPLLKRNAQFASVSTHFDIVPSLLSFLKASYKLKVPDQASWMGEGLDTARNFRNVHQYPLIQTKTDIIDFIMGEYHLNGSSLYKMGPDLQEESVADQPIYKRLKNAFDHFKRRNAGIGNRAGILPDSVLNKYGPTKH</sequence>
<dbReference type="EMBL" id="JBBEUB010000005">
    <property type="protein sequence ID" value="MEJ2903818.1"/>
    <property type="molecule type" value="Genomic_DNA"/>
</dbReference>
<feature type="transmembrane region" description="Helical" evidence="6">
    <location>
        <begin position="7"/>
        <end position="29"/>
    </location>
</feature>